<sequence length="104" mass="11723">MAMKKEMVIPSMTLIDGREVTLPRPNMKMWRRVAEYDELDKTDWTISKLMTEHAAVIAEMFGLESADDMDPADVLPMYMEAAGYVIGVANEKLKKLPNAEAEEG</sequence>
<dbReference type="RefSeq" id="WP_014424280.1">
    <property type="nucleotide sequence ID" value="NC_017068.1"/>
</dbReference>
<dbReference type="HOGENOM" id="CLU_2248255_0_0_9"/>
<dbReference type="PATRIC" id="fig|927704.6.peg.1169"/>
<dbReference type="Proteomes" id="UP000007887">
    <property type="component" value="Chromosome"/>
</dbReference>
<proteinExistence type="predicted"/>
<dbReference type="EMBL" id="AP012292">
    <property type="protein sequence ID" value="BAL82843.1"/>
    <property type="molecule type" value="Genomic_DNA"/>
</dbReference>
<organism evidence="1 2">
    <name type="scientific">Selenomonas ruminantium subsp. lactilytica (strain NBRC 103574 / TAM6421)</name>
    <dbReference type="NCBI Taxonomy" id="927704"/>
    <lineage>
        <taxon>Bacteria</taxon>
        <taxon>Bacillati</taxon>
        <taxon>Bacillota</taxon>
        <taxon>Negativicutes</taxon>
        <taxon>Selenomonadales</taxon>
        <taxon>Selenomonadaceae</taxon>
        <taxon>Selenomonas</taxon>
    </lineage>
</organism>
<evidence type="ECO:0000313" key="2">
    <source>
        <dbReference type="Proteomes" id="UP000007887"/>
    </source>
</evidence>
<reference evidence="1 2" key="1">
    <citation type="submission" date="2011-10" db="EMBL/GenBank/DDBJ databases">
        <title>Whole genome sequence of Selenomonas ruminantium subsp. lactilytica TAM6421.</title>
        <authorList>
            <person name="Oguchi A."/>
            <person name="Ankai A."/>
            <person name="Kaneko J."/>
            <person name="Yamada-Narita S."/>
            <person name="Fukui S."/>
            <person name="Takahashi M."/>
            <person name="Onodera T."/>
            <person name="Kojima S."/>
            <person name="Fushimi T."/>
            <person name="Abe N."/>
            <person name="Kamio Y."/>
            <person name="Yamazaki S."/>
            <person name="Fujita N."/>
        </authorList>
    </citation>
    <scope>NUCLEOTIDE SEQUENCE [LARGE SCALE GENOMIC DNA]</scope>
    <source>
        <strain evidence="2">NBRC 103574 / TAM6421</strain>
    </source>
</reference>
<accession>I0GQ06</accession>
<protein>
    <submittedName>
        <fullName evidence="1">Uncharacterized protein</fullName>
    </submittedName>
</protein>
<gene>
    <name evidence="1" type="ordered locus">SELR_11350</name>
</gene>
<dbReference type="AlphaFoldDB" id="I0GQ06"/>
<dbReference type="KEGG" id="sri:SELR_11350"/>
<name>I0GQ06_SELRL</name>
<evidence type="ECO:0000313" key="1">
    <source>
        <dbReference type="EMBL" id="BAL82843.1"/>
    </source>
</evidence>